<gene>
    <name evidence="10" type="ORF">EGI31_06680</name>
</gene>
<evidence type="ECO:0000259" key="8">
    <source>
        <dbReference type="PROSITE" id="PS51371"/>
    </source>
</evidence>
<evidence type="ECO:0000256" key="2">
    <source>
        <dbReference type="ARBA" id="ARBA00022737"/>
    </source>
</evidence>
<evidence type="ECO:0000256" key="6">
    <source>
        <dbReference type="PIRSR" id="PIRSR004692-3"/>
    </source>
</evidence>
<dbReference type="PIRSF" id="PIRSF004692">
    <property type="entry name" value="KdsD_KpsF"/>
    <property type="match status" value="1"/>
</dbReference>
<dbReference type="Proteomes" id="UP001204144">
    <property type="component" value="Unassembled WGS sequence"/>
</dbReference>
<dbReference type="GO" id="GO:0005975">
    <property type="term" value="P:carbohydrate metabolic process"/>
    <property type="evidence" value="ECO:0007669"/>
    <property type="project" value="InterPro"/>
</dbReference>
<dbReference type="InterPro" id="IPR046348">
    <property type="entry name" value="SIS_dom_sf"/>
</dbReference>
<keyword evidence="5" id="KW-0862">Zinc</keyword>
<evidence type="ECO:0000256" key="5">
    <source>
        <dbReference type="PIRSR" id="PIRSR004692-2"/>
    </source>
</evidence>
<feature type="domain" description="CBS" evidence="8">
    <location>
        <begin position="208"/>
        <end position="264"/>
    </location>
</feature>
<evidence type="ECO:0000256" key="4">
    <source>
        <dbReference type="PIRNR" id="PIRNR004692"/>
    </source>
</evidence>
<dbReference type="Gene3D" id="3.40.50.10490">
    <property type="entry name" value="Glucose-6-phosphate isomerase like protein, domain 1"/>
    <property type="match status" value="1"/>
</dbReference>
<name>A0AAE3H1P9_9BACT</name>
<accession>A0AAE3H1P9</accession>
<dbReference type="SUPFAM" id="SSF53697">
    <property type="entry name" value="SIS domain"/>
    <property type="match status" value="1"/>
</dbReference>
<dbReference type="PANTHER" id="PTHR42745">
    <property type="match status" value="1"/>
</dbReference>
<feature type="binding site" evidence="5">
    <location>
        <position position="79"/>
    </location>
    <ligand>
        <name>Zn(2+)</name>
        <dbReference type="ChEBI" id="CHEBI:29105"/>
    </ligand>
</feature>
<evidence type="ECO:0000313" key="11">
    <source>
        <dbReference type="Proteomes" id="UP001204144"/>
    </source>
</evidence>
<keyword evidence="3 7" id="KW-0129">CBS domain</keyword>
<dbReference type="EMBL" id="RJUF01000012">
    <property type="protein sequence ID" value="MCP9762635.1"/>
    <property type="molecule type" value="Genomic_DNA"/>
</dbReference>
<dbReference type="InterPro" id="IPR001347">
    <property type="entry name" value="SIS_dom"/>
</dbReference>
<feature type="site" description="Catalytically relevant" evidence="6">
    <location>
        <position position="56"/>
    </location>
</feature>
<keyword evidence="11" id="KW-1185">Reference proteome</keyword>
<evidence type="ECO:0000259" key="9">
    <source>
        <dbReference type="PROSITE" id="PS51464"/>
    </source>
</evidence>
<keyword evidence="2" id="KW-0677">Repeat</keyword>
<dbReference type="Gene3D" id="3.10.580.10">
    <property type="entry name" value="CBS-domain"/>
    <property type="match status" value="1"/>
</dbReference>
<dbReference type="NCBIfam" id="TIGR00393">
    <property type="entry name" value="kpsF"/>
    <property type="match status" value="1"/>
</dbReference>
<dbReference type="PROSITE" id="PS51464">
    <property type="entry name" value="SIS"/>
    <property type="match status" value="1"/>
</dbReference>
<protein>
    <submittedName>
        <fullName evidence="10">KpsF/GutQ family sugar-phosphate isomerase</fullName>
    </submittedName>
</protein>
<dbReference type="InterPro" id="IPR046342">
    <property type="entry name" value="CBS_dom_sf"/>
</dbReference>
<comment type="similarity">
    <text evidence="1 4">Belongs to the SIS family. GutQ/KpsF subfamily.</text>
</comment>
<evidence type="ECO:0000313" key="10">
    <source>
        <dbReference type="EMBL" id="MCP9762635.1"/>
    </source>
</evidence>
<feature type="site" description="Catalytically relevant" evidence="6">
    <location>
        <position position="108"/>
    </location>
</feature>
<reference evidence="10 11" key="1">
    <citation type="submission" date="2018-11" db="EMBL/GenBank/DDBJ databases">
        <title>Novel bacteria species description.</title>
        <authorList>
            <person name="Han J.-H."/>
        </authorList>
    </citation>
    <scope>NUCLEOTIDE SEQUENCE [LARGE SCALE GENOMIC DNA]</scope>
    <source>
        <strain evidence="10 11">KCTC23259</strain>
    </source>
</reference>
<feature type="site" description="Catalytically relevant" evidence="6">
    <location>
        <position position="149"/>
    </location>
</feature>
<dbReference type="InterPro" id="IPR050986">
    <property type="entry name" value="GutQ/KpsF_isomerases"/>
</dbReference>
<dbReference type="CDD" id="cd05014">
    <property type="entry name" value="SIS_Kpsf"/>
    <property type="match status" value="1"/>
</dbReference>
<keyword evidence="5" id="KW-0479">Metal-binding</keyword>
<dbReference type="PANTHER" id="PTHR42745:SF1">
    <property type="entry name" value="ARABINOSE 5-PHOSPHATE ISOMERASE KDSD"/>
    <property type="match status" value="1"/>
</dbReference>
<keyword evidence="10" id="KW-0413">Isomerase</keyword>
<dbReference type="PROSITE" id="PS51371">
    <property type="entry name" value="CBS"/>
    <property type="match status" value="1"/>
</dbReference>
<evidence type="ECO:0000256" key="3">
    <source>
        <dbReference type="ARBA" id="ARBA00023122"/>
    </source>
</evidence>
<dbReference type="Pfam" id="PF01380">
    <property type="entry name" value="SIS"/>
    <property type="match status" value="1"/>
</dbReference>
<proteinExistence type="inferred from homology"/>
<dbReference type="RefSeq" id="WP_255036406.1">
    <property type="nucleotide sequence ID" value="NZ_RJUF01000012.1"/>
</dbReference>
<dbReference type="CDD" id="cd04604">
    <property type="entry name" value="CBS_pair_SIS_assoc"/>
    <property type="match status" value="1"/>
</dbReference>
<comment type="caution">
    <text evidence="10">The sequence shown here is derived from an EMBL/GenBank/DDBJ whole genome shotgun (WGS) entry which is preliminary data.</text>
</comment>
<dbReference type="GO" id="GO:0046872">
    <property type="term" value="F:metal ion binding"/>
    <property type="evidence" value="ECO:0007669"/>
    <property type="project" value="UniProtKB-KW"/>
</dbReference>
<organism evidence="10 11">
    <name type="scientific">Lacihabitans soyangensis</name>
    <dbReference type="NCBI Taxonomy" id="869394"/>
    <lineage>
        <taxon>Bacteria</taxon>
        <taxon>Pseudomonadati</taxon>
        <taxon>Bacteroidota</taxon>
        <taxon>Cytophagia</taxon>
        <taxon>Cytophagales</taxon>
        <taxon>Leadbetterellaceae</taxon>
        <taxon>Lacihabitans</taxon>
    </lineage>
</organism>
<dbReference type="FunFam" id="3.40.50.10490:FF:000011">
    <property type="entry name" value="Arabinose 5-phosphate isomerase"/>
    <property type="match status" value="1"/>
</dbReference>
<dbReference type="GO" id="GO:0019146">
    <property type="term" value="F:arabinose-5-phosphate isomerase activity"/>
    <property type="evidence" value="ECO:0007669"/>
    <property type="project" value="UniProtKB-ARBA"/>
</dbReference>
<dbReference type="InterPro" id="IPR004800">
    <property type="entry name" value="KdsD/KpsF-type"/>
</dbReference>
<sequence>METKIEKNIIEIAKKVLTDESEAIKSLISTIDVGFEQIVYAILASKGKIVLTGIGKSAIIAQKISATLNSTGQKAVFMHATDAMHGDLGIIDSEDIIIFLSKSGNTPEIKVLMPLLKRLGNKIIALVSNIESYLAKNADFIINAHVESEACPLNLAPTTSTTVALALGDALAVCLLEGRDFSKKEFARFHPGGSLGKKLYLRVSDIYPNNALPKVSEMDEIQSVILEMTTKRLGSTAVVNQMDELVGIITDGDLRRMLKNGAEFSKLKARDIMGTSPKTIQPDEFAVNALLKMQDLNITQLVVSEGKNVLGFVHLHDLLKEGLI</sequence>
<feature type="domain" description="SIS" evidence="9">
    <location>
        <begin position="38"/>
        <end position="181"/>
    </location>
</feature>
<feature type="site" description="Catalytically relevant" evidence="6">
    <location>
        <position position="190"/>
    </location>
</feature>
<dbReference type="SMART" id="SM00116">
    <property type="entry name" value="CBS"/>
    <property type="match status" value="2"/>
</dbReference>
<dbReference type="GO" id="GO:1901135">
    <property type="term" value="P:carbohydrate derivative metabolic process"/>
    <property type="evidence" value="ECO:0007669"/>
    <property type="project" value="InterPro"/>
</dbReference>
<evidence type="ECO:0000256" key="1">
    <source>
        <dbReference type="ARBA" id="ARBA00008165"/>
    </source>
</evidence>
<dbReference type="InterPro" id="IPR035474">
    <property type="entry name" value="SIS_Kpsf"/>
</dbReference>
<dbReference type="InterPro" id="IPR000644">
    <property type="entry name" value="CBS_dom"/>
</dbReference>
<dbReference type="AlphaFoldDB" id="A0AAE3H1P9"/>
<evidence type="ECO:0000256" key="7">
    <source>
        <dbReference type="PROSITE-ProRule" id="PRU00703"/>
    </source>
</evidence>
<dbReference type="Pfam" id="PF00571">
    <property type="entry name" value="CBS"/>
    <property type="match status" value="2"/>
</dbReference>
<dbReference type="GO" id="GO:0097367">
    <property type="term" value="F:carbohydrate derivative binding"/>
    <property type="evidence" value="ECO:0007669"/>
    <property type="project" value="InterPro"/>
</dbReference>